<dbReference type="Pfam" id="PF13855">
    <property type="entry name" value="LRR_8"/>
    <property type="match status" value="1"/>
</dbReference>
<dbReference type="GO" id="GO:0035091">
    <property type="term" value="F:phosphatidylinositol binding"/>
    <property type="evidence" value="ECO:0007669"/>
    <property type="project" value="InterPro"/>
</dbReference>
<dbReference type="Pfam" id="PF25625">
    <property type="entry name" value="PH_NISCH_C"/>
    <property type="match status" value="1"/>
</dbReference>
<protein>
    <recommendedName>
        <fullName evidence="4">PX domain-containing protein</fullName>
    </recommendedName>
</protein>
<gene>
    <name evidence="5" type="ORF">LOD99_12997</name>
</gene>
<keyword evidence="1" id="KW-0433">Leucine-rich repeat</keyword>
<dbReference type="PANTHER" id="PTHR15454">
    <property type="entry name" value="NISCHARIN RELATED"/>
    <property type="match status" value="1"/>
</dbReference>
<keyword evidence="6" id="KW-1185">Reference proteome</keyword>
<feature type="region of interest" description="Disordered" evidence="3">
    <location>
        <begin position="738"/>
        <end position="760"/>
    </location>
</feature>
<evidence type="ECO:0000313" key="6">
    <source>
        <dbReference type="Proteomes" id="UP001165289"/>
    </source>
</evidence>
<dbReference type="Gene3D" id="3.30.1520.10">
    <property type="entry name" value="Phox-like domain"/>
    <property type="match status" value="1"/>
</dbReference>
<dbReference type="InterPro" id="IPR057714">
    <property type="entry name" value="PH_NISCH_C"/>
</dbReference>
<evidence type="ECO:0000259" key="4">
    <source>
        <dbReference type="PROSITE" id="PS50195"/>
    </source>
</evidence>
<comment type="caution">
    <text evidence="5">The sequence shown here is derived from an EMBL/GenBank/DDBJ whole genome shotgun (WGS) entry which is preliminary data.</text>
</comment>
<dbReference type="PANTHER" id="PTHR15454:SF35">
    <property type="entry name" value="NISCHARIN"/>
    <property type="match status" value="1"/>
</dbReference>
<dbReference type="InterPro" id="IPR001683">
    <property type="entry name" value="PX_dom"/>
</dbReference>
<feature type="compositionally biased region" description="Polar residues" evidence="3">
    <location>
        <begin position="740"/>
        <end position="760"/>
    </location>
</feature>
<evidence type="ECO:0000256" key="3">
    <source>
        <dbReference type="SAM" id="MobiDB-lite"/>
    </source>
</evidence>
<evidence type="ECO:0000256" key="1">
    <source>
        <dbReference type="ARBA" id="ARBA00022614"/>
    </source>
</evidence>
<sequence length="1517" mass="171924">MSTDSPLLPDPDMNYNSSLQDFTGDGICMKDYAKIVYLNIPSAHSDGNHVVYNIEVGIPSCMWRVSKRYSEFFNLHQQLQWFYSFHSDELPKKKLIGNKTSALIEKRRSKLESYLKHVLRTFPIPPPQFLNFINYQYYDVVGVTQALASRLFHVGEKILASNDPAILSIVQMYCITRRLKLPLEKRSNDTSLDVANLYEFVNRLKHLKVVSDTQDCLSSSVLSELKFDLCIFRNLYSLQLEGTSMHQVEGWILLLDRLELLVIRNSARSVSDALLSESARKEERPDGVYVFPRAYKWKALTHLHLTRNYLKQIDETITLAPCLKMLNLSHNEIEELPELYLTSLHDLTVLDLSHNRLEQIESLHTKLGNIHTLDLSHNRIRSLVGLRKLYCVVILNLKFNSIDDLSYLSYLGKLPCIESLQLDNNPICYQIHYRIEVFGALPITYQTVVLDGFRPSQKELTAAEGLIKNRPTYGVQQDNSALPPSSVDARRVSTRRVVAVSEERVHEGEEGRVYEGTVSESESLRVATEQLRDKEGKNWLNHYNEQLEREIGRTPPLEPSATGQLPPTKAQGYSTSQQIAESDIRGIRPEADLTPAVARVSHVTDLDANSDAEDQVGRVFMASAVIFQGSLKDLRDLDPSALQELLSPPDEAQNESLVVKIDLESVQILFVSLENSKSESPKNFNSWNTICVLPSYPIAVCIEESTHSKTTCRLLCLSSNEEAADLCGLLHELVGEASPSDVSSQGDQSAPSSNPLTNSGEELTSTMQTLFATKIKGLYTKEGFFSTRIASELLGAVYYIQDLIPGSIQTISQINSVDTDPREEELVYAAKVGFLIPLSSRDEFYSLVLITTMAIHILEIDPTLSSLLLGETSHLLTVRLCEISKITIGSFDQSIKFESRGLGPLGVFTLFTRVYSVTQGIQNCLKEVLLTARLVPEVIGTPERSPTHNPLPSIQIEYQGTEHINTLKRILFLHSVKDTYNSMEAGEMEEFCDEGVKSIEILFYLIINEHTSDNIMLPISLILTKQMIYIGVEDYNETRDVKQITPFFQVLRSQPVSAIDNIELFRGEQTDSRLESEVNLYFEALEQSQTNKWRLFFTDITIKQQFITTLKKLWKDEFSRELKTSTVSIEMGSLLSFNYRSLKHKFQDRPHIVMPQELVDFAWQGARSLSAFLGIITRFSPSIKQRHEQIAFLMLTWCTPYSKPHHLIPTCAILTDQALYLCTTQDYYSLATDKTPNSEYTVCMYESINLVQIHEVVLGLFDYHFRLDTNYSTNTYAFLTFDNRQTSEFLSHLSDKFKKIQIPALGQEEIPSKEVSELDAKFSLTEVLLASPSEAEIHTLTEALQFEARKLIPASLLEGTPSIISYILVLFDIGESSMQPHAILLTGQALFLCRIDLVRWPIAKFVVSPPVTIQYEVVDALAFEWIERVELASFKSPAFELVFTAQRNTDANDETNSNSGSEECIDLSQPMACSCRWRLMTKDYKQRNMLMNALDGVCQGRDKNMPISIQLMTQKNN</sequence>
<dbReference type="EMBL" id="JAKMXF010000365">
    <property type="protein sequence ID" value="KAI6645734.1"/>
    <property type="molecule type" value="Genomic_DNA"/>
</dbReference>
<dbReference type="SMART" id="SM00312">
    <property type="entry name" value="PX"/>
    <property type="match status" value="1"/>
</dbReference>
<proteinExistence type="predicted"/>
<feature type="domain" description="PX" evidence="4">
    <location>
        <begin position="30"/>
        <end position="140"/>
    </location>
</feature>
<evidence type="ECO:0000313" key="5">
    <source>
        <dbReference type="EMBL" id="KAI6645734.1"/>
    </source>
</evidence>
<keyword evidence="2" id="KW-0677">Repeat</keyword>
<dbReference type="SMART" id="SM00365">
    <property type="entry name" value="LRR_SD22"/>
    <property type="match status" value="2"/>
</dbReference>
<dbReference type="InterPro" id="IPR057676">
    <property type="entry name" value="PH_S11IP_C"/>
</dbReference>
<reference evidence="5 6" key="1">
    <citation type="journal article" date="2023" name="BMC Biol.">
        <title>The compact genome of the sponge Oopsacas minuta (Hexactinellida) is lacking key metazoan core genes.</title>
        <authorList>
            <person name="Santini S."/>
            <person name="Schenkelaars Q."/>
            <person name="Jourda C."/>
            <person name="Duchesne M."/>
            <person name="Belahbib H."/>
            <person name="Rocher C."/>
            <person name="Selva M."/>
            <person name="Riesgo A."/>
            <person name="Vervoort M."/>
            <person name="Leys S.P."/>
            <person name="Kodjabachian L."/>
            <person name="Le Bivic A."/>
            <person name="Borchiellini C."/>
            <person name="Claverie J.M."/>
            <person name="Renard E."/>
        </authorList>
    </citation>
    <scope>NUCLEOTIDE SEQUENCE [LARGE SCALE GENOMIC DNA]</scope>
    <source>
        <strain evidence="5">SPO-2</strain>
    </source>
</reference>
<dbReference type="Gene3D" id="3.80.10.10">
    <property type="entry name" value="Ribonuclease Inhibitor"/>
    <property type="match status" value="2"/>
</dbReference>
<evidence type="ECO:0000256" key="2">
    <source>
        <dbReference type="ARBA" id="ARBA00022737"/>
    </source>
</evidence>
<dbReference type="PROSITE" id="PS50195">
    <property type="entry name" value="PX"/>
    <property type="match status" value="1"/>
</dbReference>
<dbReference type="InterPro" id="IPR001611">
    <property type="entry name" value="Leu-rich_rpt"/>
</dbReference>
<dbReference type="GO" id="GO:0005737">
    <property type="term" value="C:cytoplasm"/>
    <property type="evidence" value="ECO:0007669"/>
    <property type="project" value="TreeGrafter"/>
</dbReference>
<dbReference type="Proteomes" id="UP001165289">
    <property type="component" value="Unassembled WGS sequence"/>
</dbReference>
<dbReference type="InterPro" id="IPR032675">
    <property type="entry name" value="LRR_dom_sf"/>
</dbReference>
<organism evidence="5 6">
    <name type="scientific">Oopsacas minuta</name>
    <dbReference type="NCBI Taxonomy" id="111878"/>
    <lineage>
        <taxon>Eukaryota</taxon>
        <taxon>Metazoa</taxon>
        <taxon>Porifera</taxon>
        <taxon>Hexactinellida</taxon>
        <taxon>Hexasterophora</taxon>
        <taxon>Lyssacinosida</taxon>
        <taxon>Leucopsacidae</taxon>
        <taxon>Oopsacas</taxon>
    </lineage>
</organism>
<dbReference type="PROSITE" id="PS51450">
    <property type="entry name" value="LRR"/>
    <property type="match status" value="3"/>
</dbReference>
<accession>A0AAV7J9V9</accession>
<dbReference type="Pfam" id="PF25624">
    <property type="entry name" value="PH_S11IP_C"/>
    <property type="match status" value="1"/>
</dbReference>
<dbReference type="SUPFAM" id="SSF64268">
    <property type="entry name" value="PX domain"/>
    <property type="match status" value="1"/>
</dbReference>
<dbReference type="Pfam" id="PF00787">
    <property type="entry name" value="PX"/>
    <property type="match status" value="1"/>
</dbReference>
<dbReference type="SUPFAM" id="SSF52075">
    <property type="entry name" value="Outer arm dynein light chain 1"/>
    <property type="match status" value="1"/>
</dbReference>
<name>A0AAV7J9V9_9METZ</name>
<dbReference type="InterPro" id="IPR036871">
    <property type="entry name" value="PX_dom_sf"/>
</dbReference>